<sequence length="574" mass="63164">MKRSLSKVLTSVVSASIVITMTVGLAGCKKSSNTSNSTSKNKVDKIDVFSMTANFAGMQKGWFGKLVKDKFGLEMNIIASQLQGGDSKYATMMAAHNLGDIVIFGDDGQKYTDAIKAGLVLDWTKDGLMDKYGKDIKNYPKAIQKAKTNFGKGSSVYGLGYAAANEPVTKPSEGADMTFGPIIRYDLYKKIGSPKITSLDNLLDVLKKMQKICPKSESGKKTYAFSLWADWDGNMMNAAKNIANMSGWDELGFLLVNATENKYQDILSKDGQYVNGLKFLNKANQMGLVDPDSISQKYDDAMGKMKDGATLAAELPFTVGEYNTQDRKNAGKGMKFVPFAGEKIYSTGFASYGGNRVISIGSKTKVADKIMKFINWMYTPEGIEEANYGPKGLAWDIKDGKPYVTDFGMKALPSNEVAVPQKFGGSTFKTGMNQLAFNNVVVTSTNPETKQPYEYDLWPSYLKASATKIDKEWQSDMGALTQKDYVVKNNMIATAPALMTSTDTPDSATTQKLNQINAIVKQYSWKMVFAKNDSQFNSLLSELTKKANGLGYKDVVKFYEGQAEKQFKERDSIK</sequence>
<dbReference type="OrthoDB" id="3235892at2"/>
<evidence type="ECO:0000313" key="2">
    <source>
        <dbReference type="Proteomes" id="UP000190080"/>
    </source>
</evidence>
<comment type="caution">
    <text evidence="1">The sequence shown here is derived from an EMBL/GenBank/DDBJ whole genome shotgun (WGS) entry which is preliminary data.</text>
</comment>
<proteinExistence type="predicted"/>
<reference evidence="1 2" key="1">
    <citation type="submission" date="2017-03" db="EMBL/GenBank/DDBJ databases">
        <title>Genome sequence of Clostridium oryzae DSM 28571.</title>
        <authorList>
            <person name="Poehlein A."/>
            <person name="Daniel R."/>
        </authorList>
    </citation>
    <scope>NUCLEOTIDE SEQUENCE [LARGE SCALE GENOMIC DNA]</scope>
    <source>
        <strain evidence="1 2">DSM 28571</strain>
    </source>
</reference>
<dbReference type="EMBL" id="MZGV01000057">
    <property type="protein sequence ID" value="OPJ58396.1"/>
    <property type="molecule type" value="Genomic_DNA"/>
</dbReference>
<name>A0A1V4IEN8_9CLOT</name>
<gene>
    <name evidence="1" type="ORF">CLORY_36260</name>
</gene>
<dbReference type="SUPFAM" id="SSF53850">
    <property type="entry name" value="Periplasmic binding protein-like II"/>
    <property type="match status" value="1"/>
</dbReference>
<dbReference type="Proteomes" id="UP000190080">
    <property type="component" value="Unassembled WGS sequence"/>
</dbReference>
<accession>A0A1V4IEN8</accession>
<dbReference type="STRING" id="1450648.CLORY_36260"/>
<dbReference type="PROSITE" id="PS51257">
    <property type="entry name" value="PROKAR_LIPOPROTEIN"/>
    <property type="match status" value="1"/>
</dbReference>
<keyword evidence="2" id="KW-1185">Reference proteome</keyword>
<evidence type="ECO:0008006" key="3">
    <source>
        <dbReference type="Google" id="ProtNLM"/>
    </source>
</evidence>
<organism evidence="1 2">
    <name type="scientific">Clostridium oryzae</name>
    <dbReference type="NCBI Taxonomy" id="1450648"/>
    <lineage>
        <taxon>Bacteria</taxon>
        <taxon>Bacillati</taxon>
        <taxon>Bacillota</taxon>
        <taxon>Clostridia</taxon>
        <taxon>Eubacteriales</taxon>
        <taxon>Clostridiaceae</taxon>
        <taxon>Clostridium</taxon>
    </lineage>
</organism>
<protein>
    <recommendedName>
        <fullName evidence="3">Lipoprotein LipO</fullName>
    </recommendedName>
</protein>
<dbReference type="RefSeq" id="WP_079427097.1">
    <property type="nucleotide sequence ID" value="NZ_MZGV01000057.1"/>
</dbReference>
<dbReference type="AlphaFoldDB" id="A0A1V4IEN8"/>
<dbReference type="Gene3D" id="3.40.190.10">
    <property type="entry name" value="Periplasmic binding protein-like II"/>
    <property type="match status" value="2"/>
</dbReference>
<evidence type="ECO:0000313" key="1">
    <source>
        <dbReference type="EMBL" id="OPJ58396.1"/>
    </source>
</evidence>